<gene>
    <name evidence="1" type="ORF">A3C90_04100</name>
</gene>
<evidence type="ECO:0000313" key="2">
    <source>
        <dbReference type="Proteomes" id="UP000177457"/>
    </source>
</evidence>
<evidence type="ECO:0000313" key="1">
    <source>
        <dbReference type="EMBL" id="OGH70678.1"/>
    </source>
</evidence>
<reference evidence="1 2" key="1">
    <citation type="journal article" date="2016" name="Nat. Commun.">
        <title>Thousands of microbial genomes shed light on interconnected biogeochemical processes in an aquifer system.</title>
        <authorList>
            <person name="Anantharaman K."/>
            <person name="Brown C.T."/>
            <person name="Hug L.A."/>
            <person name="Sharon I."/>
            <person name="Castelle C.J."/>
            <person name="Probst A.J."/>
            <person name="Thomas B.C."/>
            <person name="Singh A."/>
            <person name="Wilkins M.J."/>
            <person name="Karaoz U."/>
            <person name="Brodie E.L."/>
            <person name="Williams K.H."/>
            <person name="Hubbard S.S."/>
            <person name="Banfield J.F."/>
        </authorList>
    </citation>
    <scope>NUCLEOTIDE SEQUENCE [LARGE SCALE GENOMIC DNA]</scope>
</reference>
<proteinExistence type="predicted"/>
<protein>
    <submittedName>
        <fullName evidence="1">Uncharacterized protein</fullName>
    </submittedName>
</protein>
<name>A0A1F6MGM0_9BACT</name>
<dbReference type="AlphaFoldDB" id="A0A1F6MGM0"/>
<dbReference type="EMBL" id="MFQE01000042">
    <property type="protein sequence ID" value="OGH70678.1"/>
    <property type="molecule type" value="Genomic_DNA"/>
</dbReference>
<dbReference type="Proteomes" id="UP000177457">
    <property type="component" value="Unassembled WGS sequence"/>
</dbReference>
<sequence length="371" mass="42652">MGATIHRHLHRTISITHQGEREDREVIVIPDSKERLVLSENERTLLLWDETRRVWREYRNIFSLFRAICHAIAGYRFDELPELAKHIRDLEALCLDFLDFTSEDAESANGQHILGELQGICDWLENVIDANKRDARDTANSIVSKALRDSNGRHNPPALNARRQRIRNRLVARQTDALIKFAYEKRMQALVWRMILALEEQNMIALRAIREASAARPGTDVSRYLKVAGDAVSATRAEPYCAARKRLLEDMSAAESALHRDKRDELKRRLCATENSLVLKRLRLRLELAHVAFIRFEHDPILFSQEERTRFANRLGAVKACIDTVDETCFERPVCGAVTERLAKALALVRRDGKTKIKEFKKLVEDAADLI</sequence>
<comment type="caution">
    <text evidence="1">The sequence shown here is derived from an EMBL/GenBank/DDBJ whole genome shotgun (WGS) entry which is preliminary data.</text>
</comment>
<organism evidence="1 2">
    <name type="scientific">Candidatus Magasanikbacteria bacterium RIFCSPHIGHO2_02_FULL_51_14</name>
    <dbReference type="NCBI Taxonomy" id="1798683"/>
    <lineage>
        <taxon>Bacteria</taxon>
        <taxon>Candidatus Magasanikiibacteriota</taxon>
    </lineage>
</organism>
<accession>A0A1F6MGM0</accession>